<sequence length="117" mass="13210">MPSLGDFKQSLIKDYNDINNRIFGIGVIRQKVNVFGDKLVIIAMHKRVPALGYLSELNSNVSELADHYLIKGFKTEFKTLLEAKYGFDVVSLFKDYDAKAELSATVVVTKKDVCDYL</sequence>
<proteinExistence type="predicted"/>
<evidence type="ECO:0000313" key="1">
    <source>
        <dbReference type="EMBL" id="PMR72855.1"/>
    </source>
</evidence>
<name>A0A2N7TXH4_9GAMM</name>
<evidence type="ECO:0000313" key="2">
    <source>
        <dbReference type="Proteomes" id="UP000235803"/>
    </source>
</evidence>
<comment type="caution">
    <text evidence="1">The sequence shown here is derived from an EMBL/GenBank/DDBJ whole genome shotgun (WGS) entry which is preliminary data.</text>
</comment>
<dbReference type="AlphaFoldDB" id="A0A2N7TXH4"/>
<dbReference type="RefSeq" id="WP_102655077.1">
    <property type="nucleotide sequence ID" value="NZ_PNRF01000041.1"/>
</dbReference>
<dbReference type="Proteomes" id="UP000235803">
    <property type="component" value="Unassembled WGS sequence"/>
</dbReference>
<organism evidence="1 2">
    <name type="scientific">Billgrantia endophytica</name>
    <dbReference type="NCBI Taxonomy" id="2033802"/>
    <lineage>
        <taxon>Bacteria</taxon>
        <taxon>Pseudomonadati</taxon>
        <taxon>Pseudomonadota</taxon>
        <taxon>Gammaproteobacteria</taxon>
        <taxon>Oceanospirillales</taxon>
        <taxon>Halomonadaceae</taxon>
        <taxon>Billgrantia</taxon>
    </lineage>
</organism>
<reference evidence="1 2" key="1">
    <citation type="submission" date="2018-01" db="EMBL/GenBank/DDBJ databases">
        <title>Halomonas endophytica sp. nov., isolated from storage liquid in the stems of Populus euphratica.</title>
        <authorList>
            <person name="Chen C."/>
        </authorList>
    </citation>
    <scope>NUCLEOTIDE SEQUENCE [LARGE SCALE GENOMIC DNA]</scope>
    <source>
        <strain evidence="1 2">MC28</strain>
    </source>
</reference>
<accession>A0A2N7TXH4</accession>
<dbReference type="EMBL" id="PNRF01000041">
    <property type="protein sequence ID" value="PMR72855.1"/>
    <property type="molecule type" value="Genomic_DNA"/>
</dbReference>
<protein>
    <submittedName>
        <fullName evidence="1">DUF2294 domain-containing protein</fullName>
    </submittedName>
</protein>
<gene>
    <name evidence="1" type="ORF">C1H69_19640</name>
</gene>
<keyword evidence="2" id="KW-1185">Reference proteome</keyword>
<dbReference type="OrthoDB" id="6163890at2"/>